<feature type="modified residue" description="4-aspartylphosphate" evidence="1">
    <location>
        <position position="56"/>
    </location>
</feature>
<dbReference type="PROSITE" id="PS51832">
    <property type="entry name" value="HD_GYP"/>
    <property type="match status" value="1"/>
</dbReference>
<organism evidence="4 5">
    <name type="scientific">Malaciobacter mytili LMG 24559</name>
    <dbReference type="NCBI Taxonomy" id="1032238"/>
    <lineage>
        <taxon>Bacteria</taxon>
        <taxon>Pseudomonadati</taxon>
        <taxon>Campylobacterota</taxon>
        <taxon>Epsilonproteobacteria</taxon>
        <taxon>Campylobacterales</taxon>
        <taxon>Arcobacteraceae</taxon>
        <taxon>Malaciobacter</taxon>
    </lineage>
</organism>
<name>A0AAX2AE04_9BACT</name>
<dbReference type="KEGG" id="amyt:AMYT_1350"/>
<feature type="domain" description="HD-GYP" evidence="3">
    <location>
        <begin position="142"/>
        <end position="353"/>
    </location>
</feature>
<dbReference type="InterPro" id="IPR003607">
    <property type="entry name" value="HD/PDEase_dom"/>
</dbReference>
<dbReference type="RefSeq" id="WP_114841788.1">
    <property type="nucleotide sequence ID" value="NZ_CP031219.1"/>
</dbReference>
<reference evidence="4 5" key="1">
    <citation type="submission" date="2017-09" db="EMBL/GenBank/DDBJ databases">
        <title>Genomics of the genus Arcobacter.</title>
        <authorList>
            <person name="Perez-Cataluna A."/>
            <person name="Figueras M.J."/>
            <person name="Salas-Masso N."/>
        </authorList>
    </citation>
    <scope>NUCLEOTIDE SEQUENCE [LARGE SCALE GENOMIC DNA]</scope>
    <source>
        <strain evidence="4 5">CECT 7386</strain>
    </source>
</reference>
<dbReference type="InterPro" id="IPR037522">
    <property type="entry name" value="HD_GYP_dom"/>
</dbReference>
<comment type="caution">
    <text evidence="4">The sequence shown here is derived from an EMBL/GenBank/DDBJ whole genome shotgun (WGS) entry which is preliminary data.</text>
</comment>
<evidence type="ECO:0000313" key="4">
    <source>
        <dbReference type="EMBL" id="RXK14855.1"/>
    </source>
</evidence>
<dbReference type="PROSITE" id="PS50110">
    <property type="entry name" value="RESPONSE_REGULATORY"/>
    <property type="match status" value="1"/>
</dbReference>
<dbReference type="InterPro" id="IPR011006">
    <property type="entry name" value="CheY-like_superfamily"/>
</dbReference>
<evidence type="ECO:0000259" key="3">
    <source>
        <dbReference type="PROSITE" id="PS51832"/>
    </source>
</evidence>
<sequence>MQNCKKDSILVVDDSSFILKLISKVLDDKYTVYLANCINTALKHLEEHEPDLILLDIVMPQSGFSLCKIMQENKKWKKIPVIFLTSLSDVSVEVKGLSLGAVDFITKPFNPILLKQRIKNHLKLKNRRKKLEYMVQERTEEILKVQEAVILAMGLLGESRDNETGAHIKRTSLYVSFLLDEYLTLYPNPLFTEDKKRLLVQSVSLHDIGKVAIADSILLKTTSLTKEEFNIMKSHTSYGGRIIKKVEEFLGPSSFLTFAYEIAMYHHEYYDGSGYFGLKKEQIPFSARMTTIADIYDALTTKRTYKEAYSHKQAVEIMCSDGDRTSYKQFDPVLFDIFRFNHYKFNEIRNSLK</sequence>
<keyword evidence="1" id="KW-0597">Phosphoprotein</keyword>
<proteinExistence type="predicted"/>
<protein>
    <submittedName>
        <fullName evidence="4">Two-component system response regulator</fullName>
    </submittedName>
</protein>
<dbReference type="Pfam" id="PF00072">
    <property type="entry name" value="Response_reg"/>
    <property type="match status" value="1"/>
</dbReference>
<dbReference type="InterPro" id="IPR001789">
    <property type="entry name" value="Sig_transdc_resp-reg_receiver"/>
</dbReference>
<dbReference type="InterPro" id="IPR052020">
    <property type="entry name" value="Cyclic_di-GMP/3'3'-cGAMP_PDE"/>
</dbReference>
<dbReference type="SMART" id="SM00471">
    <property type="entry name" value="HDc"/>
    <property type="match status" value="1"/>
</dbReference>
<keyword evidence="5" id="KW-1185">Reference proteome</keyword>
<dbReference type="SMART" id="SM00448">
    <property type="entry name" value="REC"/>
    <property type="match status" value="1"/>
</dbReference>
<dbReference type="PANTHER" id="PTHR45228:SF5">
    <property type="entry name" value="CYCLIC DI-GMP PHOSPHODIESTERASE VC_1348-RELATED"/>
    <property type="match status" value="1"/>
</dbReference>
<gene>
    <name evidence="4" type="ORF">CP985_11465</name>
</gene>
<dbReference type="Proteomes" id="UP000290092">
    <property type="component" value="Unassembled WGS sequence"/>
</dbReference>
<dbReference type="GO" id="GO:0000160">
    <property type="term" value="P:phosphorelay signal transduction system"/>
    <property type="evidence" value="ECO:0007669"/>
    <property type="project" value="InterPro"/>
</dbReference>
<accession>A0AAX2AE04</accession>
<evidence type="ECO:0000313" key="5">
    <source>
        <dbReference type="Proteomes" id="UP000290092"/>
    </source>
</evidence>
<dbReference type="Pfam" id="PF13487">
    <property type="entry name" value="HD_5"/>
    <property type="match status" value="1"/>
</dbReference>
<feature type="domain" description="Response regulatory" evidence="2">
    <location>
        <begin position="8"/>
        <end position="122"/>
    </location>
</feature>
<dbReference type="Gene3D" id="3.40.50.2300">
    <property type="match status" value="1"/>
</dbReference>
<dbReference type="EMBL" id="NXID01000049">
    <property type="protein sequence ID" value="RXK14855.1"/>
    <property type="molecule type" value="Genomic_DNA"/>
</dbReference>
<evidence type="ECO:0000259" key="2">
    <source>
        <dbReference type="PROSITE" id="PS50110"/>
    </source>
</evidence>
<dbReference type="CDD" id="cd00077">
    <property type="entry name" value="HDc"/>
    <property type="match status" value="1"/>
</dbReference>
<dbReference type="SUPFAM" id="SSF52172">
    <property type="entry name" value="CheY-like"/>
    <property type="match status" value="1"/>
</dbReference>
<dbReference type="AlphaFoldDB" id="A0AAX2AE04"/>
<dbReference type="SUPFAM" id="SSF109604">
    <property type="entry name" value="HD-domain/PDEase-like"/>
    <property type="match status" value="1"/>
</dbReference>
<dbReference type="PANTHER" id="PTHR45228">
    <property type="entry name" value="CYCLIC DI-GMP PHOSPHODIESTERASE TM_0186-RELATED"/>
    <property type="match status" value="1"/>
</dbReference>
<dbReference type="Gene3D" id="1.10.3210.10">
    <property type="entry name" value="Hypothetical protein af1432"/>
    <property type="match status" value="1"/>
</dbReference>
<evidence type="ECO:0000256" key="1">
    <source>
        <dbReference type="PROSITE-ProRule" id="PRU00169"/>
    </source>
</evidence>